<dbReference type="RefSeq" id="WP_191840612.1">
    <property type="nucleotide sequence ID" value="NZ_BAAALB010000011.1"/>
</dbReference>
<protein>
    <submittedName>
        <fullName evidence="4">N-acetyltransferase</fullName>
    </submittedName>
</protein>
<dbReference type="Pfam" id="PF00583">
    <property type="entry name" value="Acetyltransf_1"/>
    <property type="match status" value="1"/>
</dbReference>
<sequence length="306" mass="33466">MTNELHIREMTIEDVPAQAHIRYASFGWFISSVAQQEMWWRTTLPKARVLRLLALRDGQAVGSAVGGFNVTTSEPGASYVQVDVHPDHRGQGVGSALCQRIEEHLRAIGARRVRAFATEDPADQRWAEARGYAQGAHDRYAKLDTAELPPLPPLPSGVTTASLREAGPRTVYDLDQAASVDEPGDMSFDGIPYDIWLARYWNSPDQQLDIGTVVLVDGVAACATFLEANLDLGKGMSTGTCTLREYRGRGLAKIAKSVALRKAAQAGIHTAITCNDYTNAPMIAVNDWLGYQPFASEYAYLKQLAD</sequence>
<organism evidence="4 5">
    <name type="scientific">Catellatospora chokoriensis</name>
    <dbReference type="NCBI Taxonomy" id="310353"/>
    <lineage>
        <taxon>Bacteria</taxon>
        <taxon>Bacillati</taxon>
        <taxon>Actinomycetota</taxon>
        <taxon>Actinomycetes</taxon>
        <taxon>Micromonosporales</taxon>
        <taxon>Micromonosporaceae</taxon>
        <taxon>Catellatospora</taxon>
    </lineage>
</organism>
<comment type="caution">
    <text evidence="4">The sequence shown here is derived from an EMBL/GenBank/DDBJ whole genome shotgun (WGS) entry which is preliminary data.</text>
</comment>
<feature type="domain" description="N-acetyltransferase" evidence="3">
    <location>
        <begin position="5"/>
        <end position="155"/>
    </location>
</feature>
<dbReference type="Gene3D" id="3.40.630.30">
    <property type="match status" value="1"/>
</dbReference>
<keyword evidence="5" id="KW-1185">Reference proteome</keyword>
<evidence type="ECO:0000313" key="5">
    <source>
        <dbReference type="Proteomes" id="UP000619293"/>
    </source>
</evidence>
<evidence type="ECO:0000259" key="3">
    <source>
        <dbReference type="PROSITE" id="PS51186"/>
    </source>
</evidence>
<dbReference type="AlphaFoldDB" id="A0A8J3JXY3"/>
<evidence type="ECO:0000256" key="2">
    <source>
        <dbReference type="ARBA" id="ARBA00023315"/>
    </source>
</evidence>
<dbReference type="InterPro" id="IPR050832">
    <property type="entry name" value="Bact_Acetyltransf"/>
</dbReference>
<dbReference type="InterPro" id="IPR000182">
    <property type="entry name" value="GNAT_dom"/>
</dbReference>
<keyword evidence="2" id="KW-0012">Acyltransferase</keyword>
<dbReference type="InterPro" id="IPR016181">
    <property type="entry name" value="Acyl_CoA_acyltransferase"/>
</dbReference>
<dbReference type="PANTHER" id="PTHR43877">
    <property type="entry name" value="AMINOALKYLPHOSPHONATE N-ACETYLTRANSFERASE-RELATED-RELATED"/>
    <property type="match status" value="1"/>
</dbReference>
<evidence type="ECO:0000313" key="4">
    <source>
        <dbReference type="EMBL" id="GIF89206.1"/>
    </source>
</evidence>
<dbReference type="SUPFAM" id="SSF55729">
    <property type="entry name" value="Acyl-CoA N-acyltransferases (Nat)"/>
    <property type="match status" value="2"/>
</dbReference>
<evidence type="ECO:0000256" key="1">
    <source>
        <dbReference type="ARBA" id="ARBA00022679"/>
    </source>
</evidence>
<reference evidence="4 5" key="1">
    <citation type="submission" date="2021-01" db="EMBL/GenBank/DDBJ databases">
        <title>Whole genome shotgun sequence of Catellatospora chokoriensis NBRC 107358.</title>
        <authorList>
            <person name="Komaki H."/>
            <person name="Tamura T."/>
        </authorList>
    </citation>
    <scope>NUCLEOTIDE SEQUENCE [LARGE SCALE GENOMIC DNA]</scope>
    <source>
        <strain evidence="4 5">NBRC 107358</strain>
    </source>
</reference>
<name>A0A8J3JXY3_9ACTN</name>
<dbReference type="GO" id="GO:0016747">
    <property type="term" value="F:acyltransferase activity, transferring groups other than amino-acyl groups"/>
    <property type="evidence" value="ECO:0007669"/>
    <property type="project" value="InterPro"/>
</dbReference>
<proteinExistence type="predicted"/>
<gene>
    <name evidence="4" type="ORF">Cch02nite_26500</name>
</gene>
<dbReference type="EMBL" id="BONG01000013">
    <property type="protein sequence ID" value="GIF89206.1"/>
    <property type="molecule type" value="Genomic_DNA"/>
</dbReference>
<dbReference type="CDD" id="cd04301">
    <property type="entry name" value="NAT_SF"/>
    <property type="match status" value="1"/>
</dbReference>
<dbReference type="Proteomes" id="UP000619293">
    <property type="component" value="Unassembled WGS sequence"/>
</dbReference>
<accession>A0A8J3JXY3</accession>
<keyword evidence="1" id="KW-0808">Transferase</keyword>
<dbReference type="PANTHER" id="PTHR43877:SF1">
    <property type="entry name" value="ACETYLTRANSFERASE"/>
    <property type="match status" value="1"/>
</dbReference>
<dbReference type="PROSITE" id="PS51186">
    <property type="entry name" value="GNAT"/>
    <property type="match status" value="1"/>
</dbReference>